<dbReference type="PANTHER" id="PTHR15020:SF50">
    <property type="entry name" value="UPF0659 PROTEIN YMR090W"/>
    <property type="match status" value="1"/>
</dbReference>
<protein>
    <submittedName>
        <fullName evidence="2">Nucleoside-diphosphate-sugar epimerase</fullName>
    </submittedName>
</protein>
<dbReference type="PANTHER" id="PTHR15020">
    <property type="entry name" value="FLAVIN REDUCTASE-RELATED"/>
    <property type="match status" value="1"/>
</dbReference>
<dbReference type="STRING" id="1423730.FC75_GL002283"/>
<evidence type="ECO:0000259" key="1">
    <source>
        <dbReference type="Pfam" id="PF13460"/>
    </source>
</evidence>
<dbReference type="Proteomes" id="UP000050865">
    <property type="component" value="Unassembled WGS sequence"/>
</dbReference>
<comment type="caution">
    <text evidence="2">The sequence shown here is derived from an EMBL/GenBank/DDBJ whole genome shotgun (WGS) entry which is preliminary data.</text>
</comment>
<organism evidence="2 3">
    <name type="scientific">Lacticaseibacillus camelliae DSM 22697 = JCM 13995</name>
    <dbReference type="NCBI Taxonomy" id="1423730"/>
    <lineage>
        <taxon>Bacteria</taxon>
        <taxon>Bacillati</taxon>
        <taxon>Bacillota</taxon>
        <taxon>Bacilli</taxon>
        <taxon>Lactobacillales</taxon>
        <taxon>Lactobacillaceae</taxon>
        <taxon>Lacticaseibacillus</taxon>
    </lineage>
</organism>
<dbReference type="EMBL" id="AYZJ01000050">
    <property type="protein sequence ID" value="KRN21481.1"/>
    <property type="molecule type" value="Genomic_DNA"/>
</dbReference>
<proteinExistence type="predicted"/>
<dbReference type="InterPro" id="IPR016040">
    <property type="entry name" value="NAD(P)-bd_dom"/>
</dbReference>
<dbReference type="PATRIC" id="fig|1423730.4.peg.2371"/>
<feature type="domain" description="NAD(P)-binding" evidence="1">
    <location>
        <begin position="11"/>
        <end position="190"/>
    </location>
</feature>
<dbReference type="AlphaFoldDB" id="A0A0R2EYQ2"/>
<dbReference type="SUPFAM" id="SSF51735">
    <property type="entry name" value="NAD(P)-binding Rossmann-fold domains"/>
    <property type="match status" value="1"/>
</dbReference>
<name>A0A0R2EYQ2_9LACO</name>
<dbReference type="Gene3D" id="3.40.50.720">
    <property type="entry name" value="NAD(P)-binding Rossmann-like Domain"/>
    <property type="match status" value="1"/>
</dbReference>
<accession>A0A0R2EYQ2</accession>
<keyword evidence="3" id="KW-1185">Reference proteome</keyword>
<dbReference type="InterPro" id="IPR036291">
    <property type="entry name" value="NAD(P)-bd_dom_sf"/>
</dbReference>
<dbReference type="Pfam" id="PF13460">
    <property type="entry name" value="NAD_binding_10"/>
    <property type="match status" value="1"/>
</dbReference>
<gene>
    <name evidence="2" type="ORF">FC75_GL002283</name>
</gene>
<dbReference type="CDD" id="cd05243">
    <property type="entry name" value="SDR_a5"/>
    <property type="match status" value="1"/>
</dbReference>
<evidence type="ECO:0000313" key="2">
    <source>
        <dbReference type="EMBL" id="KRN21481.1"/>
    </source>
</evidence>
<evidence type="ECO:0000313" key="3">
    <source>
        <dbReference type="Proteomes" id="UP000050865"/>
    </source>
</evidence>
<sequence length="210" mass="22688">MINMTKVFVAGANGQVGRLVIETLLTNDCEAVGGYRDPVSQARGDTTQFHAVHFDLTDPVSTLAQAMAGCDAIIFAAGSGGKNLLEVDLDGAAKTMMAAQQAGITRFIHLSALNVQDRIFWPKSGINDYYIAKYYADEWLKTRTSLDWVIVEPTALTNDDGTGKITLKPQGQSQISRQDVATVLVEAVNSDLHRQELEIASGDVPIAQAF</sequence>
<reference evidence="2 3" key="1">
    <citation type="journal article" date="2015" name="Genome Announc.">
        <title>Expanding the biotechnology potential of lactobacilli through comparative genomics of 213 strains and associated genera.</title>
        <authorList>
            <person name="Sun Z."/>
            <person name="Harris H.M."/>
            <person name="McCann A."/>
            <person name="Guo C."/>
            <person name="Argimon S."/>
            <person name="Zhang W."/>
            <person name="Yang X."/>
            <person name="Jeffery I.B."/>
            <person name="Cooney J.C."/>
            <person name="Kagawa T.F."/>
            <person name="Liu W."/>
            <person name="Song Y."/>
            <person name="Salvetti E."/>
            <person name="Wrobel A."/>
            <person name="Rasinkangas P."/>
            <person name="Parkhill J."/>
            <person name="Rea M.C."/>
            <person name="O'Sullivan O."/>
            <person name="Ritari J."/>
            <person name="Douillard F.P."/>
            <person name="Paul Ross R."/>
            <person name="Yang R."/>
            <person name="Briner A.E."/>
            <person name="Felis G.E."/>
            <person name="de Vos W.M."/>
            <person name="Barrangou R."/>
            <person name="Klaenhammer T.R."/>
            <person name="Caufield P.W."/>
            <person name="Cui Y."/>
            <person name="Zhang H."/>
            <person name="O'Toole P.W."/>
        </authorList>
    </citation>
    <scope>NUCLEOTIDE SEQUENCE [LARGE SCALE GENOMIC DNA]</scope>
    <source>
        <strain evidence="2 3">DSM 22697</strain>
    </source>
</reference>